<evidence type="ECO:0000256" key="4">
    <source>
        <dbReference type="ARBA" id="ARBA00022960"/>
    </source>
</evidence>
<dbReference type="GO" id="GO:0016740">
    <property type="term" value="F:transferase activity"/>
    <property type="evidence" value="ECO:0007669"/>
    <property type="project" value="UniProtKB-KW"/>
</dbReference>
<evidence type="ECO:0000256" key="7">
    <source>
        <dbReference type="PROSITE-ProRule" id="PRU01373"/>
    </source>
</evidence>
<dbReference type="InterPro" id="IPR050979">
    <property type="entry name" value="LD-transpeptidase"/>
</dbReference>
<feature type="active site" description="Nucleophile" evidence="7">
    <location>
        <position position="371"/>
    </location>
</feature>
<evidence type="ECO:0000256" key="6">
    <source>
        <dbReference type="ARBA" id="ARBA00023316"/>
    </source>
</evidence>
<name>A0A0B2C109_9SPHN</name>
<keyword evidence="12" id="KW-1185">Reference proteome</keyword>
<dbReference type="PANTHER" id="PTHR30582:SF30">
    <property type="entry name" value="BLR4375 PROTEIN"/>
    <property type="match status" value="1"/>
</dbReference>
<dbReference type="InterPro" id="IPR038063">
    <property type="entry name" value="Transpep_catalytic_dom"/>
</dbReference>
<feature type="active site" description="Proton donor/acceptor" evidence="7">
    <location>
        <position position="355"/>
    </location>
</feature>
<evidence type="ECO:0000256" key="8">
    <source>
        <dbReference type="SAM" id="MobiDB-lite"/>
    </source>
</evidence>
<dbReference type="Gene3D" id="2.40.440.10">
    <property type="entry name" value="L,D-transpeptidase catalytic domain-like"/>
    <property type="match status" value="1"/>
</dbReference>
<dbReference type="STRING" id="1572751.PK98_05210"/>
<dbReference type="SUPFAM" id="SSF47090">
    <property type="entry name" value="PGBD-like"/>
    <property type="match status" value="1"/>
</dbReference>
<evidence type="ECO:0000256" key="3">
    <source>
        <dbReference type="ARBA" id="ARBA00022679"/>
    </source>
</evidence>
<comment type="caution">
    <text evidence="11">The sequence shown here is derived from an EMBL/GenBank/DDBJ whole genome shotgun (WGS) entry which is preliminary data.</text>
</comment>
<dbReference type="GO" id="GO:0008360">
    <property type="term" value="P:regulation of cell shape"/>
    <property type="evidence" value="ECO:0007669"/>
    <property type="project" value="UniProtKB-UniRule"/>
</dbReference>
<dbReference type="InterPro" id="IPR005490">
    <property type="entry name" value="LD_TPept_cat_dom"/>
</dbReference>
<dbReference type="InterPro" id="IPR002477">
    <property type="entry name" value="Peptidoglycan-bd-like"/>
</dbReference>
<dbReference type="AlphaFoldDB" id="A0A0B2C109"/>
<dbReference type="InterPro" id="IPR036365">
    <property type="entry name" value="PGBD-like_sf"/>
</dbReference>
<keyword evidence="5 7" id="KW-0573">Peptidoglycan synthesis</keyword>
<dbReference type="GO" id="GO:0018104">
    <property type="term" value="P:peptidoglycan-protein cross-linking"/>
    <property type="evidence" value="ECO:0007669"/>
    <property type="project" value="TreeGrafter"/>
</dbReference>
<protein>
    <recommendedName>
        <fullName evidence="10">L,D-TPase catalytic domain-containing protein</fullName>
    </recommendedName>
</protein>
<dbReference type="PROSITE" id="PS52029">
    <property type="entry name" value="LD_TPASE"/>
    <property type="match status" value="1"/>
</dbReference>
<organism evidence="11 12">
    <name type="scientific">Croceibacterium mercuriale</name>
    <dbReference type="NCBI Taxonomy" id="1572751"/>
    <lineage>
        <taxon>Bacteria</taxon>
        <taxon>Pseudomonadati</taxon>
        <taxon>Pseudomonadota</taxon>
        <taxon>Alphaproteobacteria</taxon>
        <taxon>Sphingomonadales</taxon>
        <taxon>Erythrobacteraceae</taxon>
        <taxon>Croceibacterium</taxon>
    </lineage>
</organism>
<dbReference type="GO" id="GO:0005576">
    <property type="term" value="C:extracellular region"/>
    <property type="evidence" value="ECO:0007669"/>
    <property type="project" value="TreeGrafter"/>
</dbReference>
<reference evidence="11 12" key="1">
    <citation type="submission" date="2014-11" db="EMBL/GenBank/DDBJ databases">
        <title>Draft genome sequence of Kirrobacter mercurialis.</title>
        <authorList>
            <person name="Coil D.A."/>
            <person name="Eisen J.A."/>
        </authorList>
    </citation>
    <scope>NUCLEOTIDE SEQUENCE [LARGE SCALE GENOMIC DNA]</scope>
    <source>
        <strain evidence="11 12">Coronado</strain>
    </source>
</reference>
<keyword evidence="4 7" id="KW-0133">Cell shape</keyword>
<comment type="pathway">
    <text evidence="1 7">Cell wall biogenesis; peptidoglycan biosynthesis.</text>
</comment>
<dbReference type="EMBL" id="JTDN01000001">
    <property type="protein sequence ID" value="KHL25967.1"/>
    <property type="molecule type" value="Genomic_DNA"/>
</dbReference>
<comment type="similarity">
    <text evidence="2">Belongs to the YkuD family.</text>
</comment>
<keyword evidence="3" id="KW-0808">Transferase</keyword>
<dbReference type="Gene3D" id="1.10.101.10">
    <property type="entry name" value="PGBD-like superfamily/PGBD"/>
    <property type="match status" value="1"/>
</dbReference>
<dbReference type="GO" id="GO:0071972">
    <property type="term" value="F:peptidoglycan L,D-transpeptidase activity"/>
    <property type="evidence" value="ECO:0007669"/>
    <property type="project" value="TreeGrafter"/>
</dbReference>
<dbReference type="CDD" id="cd16913">
    <property type="entry name" value="YkuD_like"/>
    <property type="match status" value="1"/>
</dbReference>
<evidence type="ECO:0000256" key="1">
    <source>
        <dbReference type="ARBA" id="ARBA00004752"/>
    </source>
</evidence>
<dbReference type="OrthoDB" id="9787225at2"/>
<evidence type="ECO:0000313" key="12">
    <source>
        <dbReference type="Proteomes" id="UP000030988"/>
    </source>
</evidence>
<dbReference type="UniPathway" id="UPA00219"/>
<dbReference type="Pfam" id="PF03734">
    <property type="entry name" value="YkuD"/>
    <property type="match status" value="1"/>
</dbReference>
<feature type="domain" description="L,D-TPase catalytic" evidence="10">
    <location>
        <begin position="262"/>
        <end position="394"/>
    </location>
</feature>
<dbReference type="PROSITE" id="PS51257">
    <property type="entry name" value="PROKAR_LIPOPROTEIN"/>
    <property type="match status" value="1"/>
</dbReference>
<evidence type="ECO:0000256" key="5">
    <source>
        <dbReference type="ARBA" id="ARBA00022984"/>
    </source>
</evidence>
<dbReference type="Proteomes" id="UP000030988">
    <property type="component" value="Unassembled WGS sequence"/>
</dbReference>
<gene>
    <name evidence="11" type="ORF">PK98_05210</name>
</gene>
<dbReference type="PANTHER" id="PTHR30582">
    <property type="entry name" value="L,D-TRANSPEPTIDASE"/>
    <property type="match status" value="1"/>
</dbReference>
<feature type="region of interest" description="Disordered" evidence="8">
    <location>
        <begin position="23"/>
        <end position="58"/>
    </location>
</feature>
<feature type="chain" id="PRO_5002071628" description="L,D-TPase catalytic domain-containing protein" evidence="9">
    <location>
        <begin position="19"/>
        <end position="396"/>
    </location>
</feature>
<evidence type="ECO:0000256" key="2">
    <source>
        <dbReference type="ARBA" id="ARBA00005992"/>
    </source>
</evidence>
<feature type="region of interest" description="Disordered" evidence="8">
    <location>
        <begin position="185"/>
        <end position="217"/>
    </location>
</feature>
<dbReference type="Pfam" id="PF01471">
    <property type="entry name" value="PG_binding_1"/>
    <property type="match status" value="1"/>
</dbReference>
<keyword evidence="6 7" id="KW-0961">Cell wall biogenesis/degradation</keyword>
<dbReference type="RefSeq" id="WP_039094802.1">
    <property type="nucleotide sequence ID" value="NZ_JTDN01000001.1"/>
</dbReference>
<sequence>MRKLTITAPLLAITLAAAGCGFNGSDGQDTPASTAEAVEQGGADAMASSDPAQGAQADVDTADIEARPLMQAQVVLERLGFAPGVVDGKMGISTTNALTGFQEANSLGTSGELDQPTRAALMRWSNIPATRVVTIPENWGQGQYRPLPEDYADQAKLQHLGYESLDEALAERFHTTVEVLYQLNPNGRPAGPANKVAPAPTPTASAGTPRNSLPPRPAFRVGQEIRVPNVGADRIVAANVENKDWLATLSSLGVGSEQPEAARVVVDKSGGWLKAYDAQDKLIAMFTVTTGSEHDPLPLGEWDIKGKAYNPDYAYDPDLFHDADPSDEAQRLPPGPNGPVGVVWIDLSKDHYGIHGTPNPSTIGRTESHGCVRLTNWDAARLAQMVTGSTRVIFEA</sequence>
<accession>A0A0B2C109</accession>
<proteinExistence type="inferred from homology"/>
<feature type="signal peptide" evidence="9">
    <location>
        <begin position="1"/>
        <end position="18"/>
    </location>
</feature>
<keyword evidence="9" id="KW-0732">Signal</keyword>
<evidence type="ECO:0000256" key="9">
    <source>
        <dbReference type="SAM" id="SignalP"/>
    </source>
</evidence>
<dbReference type="SUPFAM" id="SSF141523">
    <property type="entry name" value="L,D-transpeptidase catalytic domain-like"/>
    <property type="match status" value="1"/>
</dbReference>
<evidence type="ECO:0000313" key="11">
    <source>
        <dbReference type="EMBL" id="KHL25967.1"/>
    </source>
</evidence>
<evidence type="ECO:0000259" key="10">
    <source>
        <dbReference type="PROSITE" id="PS52029"/>
    </source>
</evidence>
<dbReference type="GO" id="GO:0071555">
    <property type="term" value="P:cell wall organization"/>
    <property type="evidence" value="ECO:0007669"/>
    <property type="project" value="UniProtKB-UniRule"/>
</dbReference>
<dbReference type="InterPro" id="IPR036366">
    <property type="entry name" value="PGBDSf"/>
</dbReference>